<evidence type="ECO:0000313" key="2">
    <source>
        <dbReference type="EMBL" id="AKB78166.1"/>
    </source>
</evidence>
<dbReference type="OrthoDB" id="136752at2157"/>
<evidence type="ECO:0000313" key="3">
    <source>
        <dbReference type="Proteomes" id="UP000033101"/>
    </source>
</evidence>
<protein>
    <submittedName>
        <fullName evidence="2">Uncharacterized protein</fullName>
    </submittedName>
</protein>
<feature type="transmembrane region" description="Helical" evidence="1">
    <location>
        <begin position="178"/>
        <end position="198"/>
    </location>
</feature>
<organism evidence="2 3">
    <name type="scientific">Methanosarcina horonobensis HB-1 = JCM 15518</name>
    <dbReference type="NCBI Taxonomy" id="1434110"/>
    <lineage>
        <taxon>Archaea</taxon>
        <taxon>Methanobacteriati</taxon>
        <taxon>Methanobacteriota</taxon>
        <taxon>Stenosarchaea group</taxon>
        <taxon>Methanomicrobia</taxon>
        <taxon>Methanosarcinales</taxon>
        <taxon>Methanosarcinaceae</taxon>
        <taxon>Methanosarcina</taxon>
    </lineage>
</organism>
<dbReference type="EMBL" id="CP009516">
    <property type="protein sequence ID" value="AKB78166.1"/>
    <property type="molecule type" value="Genomic_DNA"/>
</dbReference>
<dbReference type="KEGG" id="mhor:MSHOH_1683"/>
<name>A0A0E3SBD9_9EURY</name>
<keyword evidence="1" id="KW-0472">Membrane</keyword>
<dbReference type="HOGENOM" id="CLU_777583_0_0_2"/>
<sequence>MVDTSDMLIFWAVVIARFLIPLSIPRYPLPGVLACLILDAVDQTIFQLFTNLPLEGYQSYDKSLDIYYLSITYLSTLRNWSNLYAFKLDRFLFYYRLVGVALFELTQLRPLLLVFPNTFEYFFIFYEAVRLKWNPKMLTKNKLITSAAVIWIFVKLPQEYWIHVAQMDTTDWIRANPSNALILIAYAAFLLGLAWWLLRDLPPMRPGLEIEALPVAAAPIFPPVPENVKEQRERLINKQVIEKIVLISLITIIFAQILPGVRASNLQLATGMAILIIINTALSHWLVRKGRHWRSIAREFIVMSAVNMGLVLLVDYFLPRYDGSINLGVTLFFVLLLTLIITLYDRYWQLHAKNNVNSRDSGKEGEKSS</sequence>
<feature type="transmembrane region" description="Helical" evidence="1">
    <location>
        <begin position="240"/>
        <end position="260"/>
    </location>
</feature>
<dbReference type="PATRIC" id="fig|1434110.4.peg.2122"/>
<dbReference type="RefSeq" id="WP_048139023.1">
    <property type="nucleotide sequence ID" value="NZ_CP009516.1"/>
</dbReference>
<keyword evidence="1" id="KW-1133">Transmembrane helix</keyword>
<feature type="transmembrane region" description="Helical" evidence="1">
    <location>
        <begin position="324"/>
        <end position="344"/>
    </location>
</feature>
<gene>
    <name evidence="2" type="ORF">MSHOH_1683</name>
</gene>
<keyword evidence="3" id="KW-1185">Reference proteome</keyword>
<feature type="transmembrane region" description="Helical" evidence="1">
    <location>
        <begin position="266"/>
        <end position="287"/>
    </location>
</feature>
<dbReference type="Proteomes" id="UP000033101">
    <property type="component" value="Chromosome"/>
</dbReference>
<feature type="transmembrane region" description="Helical" evidence="1">
    <location>
        <begin position="7"/>
        <end position="24"/>
    </location>
</feature>
<feature type="transmembrane region" description="Helical" evidence="1">
    <location>
        <begin position="299"/>
        <end position="318"/>
    </location>
</feature>
<dbReference type="AlphaFoldDB" id="A0A0E3SBD9"/>
<keyword evidence="1" id="KW-0812">Transmembrane</keyword>
<accession>A0A0E3SBD9</accession>
<dbReference type="GeneID" id="24830895"/>
<evidence type="ECO:0000256" key="1">
    <source>
        <dbReference type="SAM" id="Phobius"/>
    </source>
</evidence>
<proteinExistence type="predicted"/>
<reference evidence="2 3" key="1">
    <citation type="submission" date="2014-07" db="EMBL/GenBank/DDBJ databases">
        <title>Methanogenic archaea and the global carbon cycle.</title>
        <authorList>
            <person name="Henriksen J.R."/>
            <person name="Luke J."/>
            <person name="Reinhart S."/>
            <person name="Benedict M.N."/>
            <person name="Youngblut N.D."/>
            <person name="Metcalf M.E."/>
            <person name="Whitaker R.J."/>
            <person name="Metcalf W.W."/>
        </authorList>
    </citation>
    <scope>NUCLEOTIDE SEQUENCE [LARGE SCALE GENOMIC DNA]</scope>
    <source>
        <strain evidence="2 3">HB-1</strain>
    </source>
</reference>
<feature type="transmembrane region" description="Helical" evidence="1">
    <location>
        <begin position="141"/>
        <end position="158"/>
    </location>
</feature>